<evidence type="ECO:0000256" key="1">
    <source>
        <dbReference type="ARBA" id="ARBA00022729"/>
    </source>
</evidence>
<protein>
    <recommendedName>
        <fullName evidence="3">Calcineurin-like phosphoesterase domain-containing protein</fullName>
    </recommendedName>
</protein>
<name>A0A6C0J1K5_9ZZZZ</name>
<evidence type="ECO:0000313" key="4">
    <source>
        <dbReference type="EMBL" id="QHT97533.1"/>
    </source>
</evidence>
<evidence type="ECO:0000256" key="2">
    <source>
        <dbReference type="ARBA" id="ARBA00022801"/>
    </source>
</evidence>
<sequence length="289" mass="34188">MLYILGDIGEYSKEFKGLMKKLKKNLNQNDTLILLGDNFYPQGVKSIDDKAWNQFKKTFNVNNTIYSILGNHDYQLNPYAQIQFKYKNYSMQDWYYTKIIDNIQCWFLDTQQLVTLGYLNFSSDWGHVSKAIIQQIHGDTLENLREKQLNWFKKSLELSKYKNKIVFGHYPLITYGHHNNEMPQLKKLLLPILKKYNVLAYVSGHDHNSQHIPIKYIKNGVKYTMHQIICGNTSKLDNRMVDTNLKIVNGKIKEKNFFYSESHCLLRLDTKNLVFDYVNKKSVIKRVFM</sequence>
<organism evidence="4">
    <name type="scientific">viral metagenome</name>
    <dbReference type="NCBI Taxonomy" id="1070528"/>
    <lineage>
        <taxon>unclassified sequences</taxon>
        <taxon>metagenomes</taxon>
        <taxon>organismal metagenomes</taxon>
    </lineage>
</organism>
<evidence type="ECO:0000259" key="3">
    <source>
        <dbReference type="Pfam" id="PF00149"/>
    </source>
</evidence>
<dbReference type="EMBL" id="MN740279">
    <property type="protein sequence ID" value="QHT97533.1"/>
    <property type="molecule type" value="Genomic_DNA"/>
</dbReference>
<dbReference type="InterPro" id="IPR029052">
    <property type="entry name" value="Metallo-depent_PP-like"/>
</dbReference>
<dbReference type="PANTHER" id="PTHR10161">
    <property type="entry name" value="TARTRATE-RESISTANT ACID PHOSPHATASE TYPE 5"/>
    <property type="match status" value="1"/>
</dbReference>
<dbReference type="Pfam" id="PF00149">
    <property type="entry name" value="Metallophos"/>
    <property type="match status" value="1"/>
</dbReference>
<dbReference type="GO" id="GO:0016787">
    <property type="term" value="F:hydrolase activity"/>
    <property type="evidence" value="ECO:0007669"/>
    <property type="project" value="UniProtKB-KW"/>
</dbReference>
<dbReference type="PANTHER" id="PTHR10161:SF14">
    <property type="entry name" value="TARTRATE-RESISTANT ACID PHOSPHATASE TYPE 5"/>
    <property type="match status" value="1"/>
</dbReference>
<accession>A0A6C0J1K5</accession>
<keyword evidence="1" id="KW-0732">Signal</keyword>
<keyword evidence="2" id="KW-0378">Hydrolase</keyword>
<feature type="domain" description="Calcineurin-like phosphoesterase" evidence="3">
    <location>
        <begin position="3"/>
        <end position="208"/>
    </location>
</feature>
<dbReference type="InterPro" id="IPR051558">
    <property type="entry name" value="Metallophosphoesterase_PAP"/>
</dbReference>
<dbReference type="AlphaFoldDB" id="A0A6C0J1K5"/>
<dbReference type="SUPFAM" id="SSF56300">
    <property type="entry name" value="Metallo-dependent phosphatases"/>
    <property type="match status" value="1"/>
</dbReference>
<proteinExistence type="predicted"/>
<reference evidence="4" key="1">
    <citation type="journal article" date="2020" name="Nature">
        <title>Giant virus diversity and host interactions through global metagenomics.</title>
        <authorList>
            <person name="Schulz F."/>
            <person name="Roux S."/>
            <person name="Paez-Espino D."/>
            <person name="Jungbluth S."/>
            <person name="Walsh D.A."/>
            <person name="Denef V.J."/>
            <person name="McMahon K.D."/>
            <person name="Konstantinidis K.T."/>
            <person name="Eloe-Fadrosh E.A."/>
            <person name="Kyrpides N.C."/>
            <person name="Woyke T."/>
        </authorList>
    </citation>
    <scope>NUCLEOTIDE SEQUENCE</scope>
    <source>
        <strain evidence="4">GVMAG-M-3300025138-11</strain>
    </source>
</reference>
<dbReference type="Gene3D" id="3.60.21.10">
    <property type="match status" value="1"/>
</dbReference>
<dbReference type="InterPro" id="IPR004843">
    <property type="entry name" value="Calcineurin-like_PHP"/>
</dbReference>